<dbReference type="PANTHER" id="PTHR35526:SF3">
    <property type="entry name" value="ANTI-SIGMA-F FACTOR RSBW"/>
    <property type="match status" value="1"/>
</dbReference>
<sequence length="324" mass="35344">MRAGAARGYAGHFHEAGFYGCDAEFLRLTVPFVEEGLAAGEAVIIGYDDRKSDLLRSRLADPSAVEFITDRGLYATPARAIATYRQLFEFYIAMGVEQIRIAGDVPHPGNGRQFEGWDRYESAVNCVWQDFPVWGRCLYDVTTVSPAVLDVVERTHPHLLTSPECRCTSERFEEPAEFAPLPPPPDPLEAGAPLVELVDRSPAEARRALIEIGRGRVGDKTLNELVHGVSEAAGNAVYHGEPPVTVRIWATSNRIVASVHDCGPGPADPLAGLVPATRDALLPGWGLWFIHQLDIDTTLIRSGDGFTVRMRAEAPATESSVMRG</sequence>
<dbReference type="InterPro" id="IPR003594">
    <property type="entry name" value="HATPase_dom"/>
</dbReference>
<feature type="domain" description="MEDS" evidence="3">
    <location>
        <begin position="14"/>
        <end position="157"/>
    </location>
</feature>
<keyword evidence="5" id="KW-1185">Reference proteome</keyword>
<feature type="domain" description="Histidine kinase/HSP90-like ATPase" evidence="2">
    <location>
        <begin position="203"/>
        <end position="311"/>
    </location>
</feature>
<reference evidence="4 5" key="1">
    <citation type="submission" date="2023-06" db="EMBL/GenBank/DDBJ databases">
        <authorList>
            <person name="Yushchuk O."/>
            <person name="Binda E."/>
            <person name="Ruckert-Reed C."/>
            <person name="Fedorenko V."/>
            <person name="Kalinowski J."/>
            <person name="Marinelli F."/>
        </authorList>
    </citation>
    <scope>NUCLEOTIDE SEQUENCE [LARGE SCALE GENOMIC DNA]</scope>
    <source>
        <strain evidence="4 5">NRRL 3884</strain>
    </source>
</reference>
<dbReference type="Pfam" id="PF13581">
    <property type="entry name" value="HATPase_c_2"/>
    <property type="match status" value="1"/>
</dbReference>
<organism evidence="4 5">
    <name type="scientific">Actinoplanes oblitus</name>
    <dbReference type="NCBI Taxonomy" id="3040509"/>
    <lineage>
        <taxon>Bacteria</taxon>
        <taxon>Bacillati</taxon>
        <taxon>Actinomycetota</taxon>
        <taxon>Actinomycetes</taxon>
        <taxon>Micromonosporales</taxon>
        <taxon>Micromonosporaceae</taxon>
        <taxon>Actinoplanes</taxon>
    </lineage>
</organism>
<dbReference type="InterPro" id="IPR047718">
    <property type="entry name" value="RsbA-like_anti_sig"/>
</dbReference>
<dbReference type="CDD" id="cd16936">
    <property type="entry name" value="HATPase_RsbW-like"/>
    <property type="match status" value="1"/>
</dbReference>
<name>A0ABY8WNQ2_9ACTN</name>
<accession>A0ABY8WNQ2</accession>
<keyword evidence="4" id="KW-0808">Transferase</keyword>
<evidence type="ECO:0000259" key="3">
    <source>
        <dbReference type="Pfam" id="PF14417"/>
    </source>
</evidence>
<evidence type="ECO:0000313" key="5">
    <source>
        <dbReference type="Proteomes" id="UP001240150"/>
    </source>
</evidence>
<keyword evidence="1" id="KW-0723">Serine/threonine-protein kinase</keyword>
<evidence type="ECO:0000256" key="1">
    <source>
        <dbReference type="ARBA" id="ARBA00022527"/>
    </source>
</evidence>
<evidence type="ECO:0000313" key="4">
    <source>
        <dbReference type="EMBL" id="WIM98733.1"/>
    </source>
</evidence>
<proteinExistence type="predicted"/>
<dbReference type="InterPro" id="IPR050267">
    <property type="entry name" value="Anti-sigma-factor_SerPK"/>
</dbReference>
<dbReference type="SUPFAM" id="SSF55874">
    <property type="entry name" value="ATPase domain of HSP90 chaperone/DNA topoisomerase II/histidine kinase"/>
    <property type="match status" value="1"/>
</dbReference>
<dbReference type="Pfam" id="PF14417">
    <property type="entry name" value="MEDS"/>
    <property type="match status" value="1"/>
</dbReference>
<dbReference type="NCBIfam" id="NF041045">
    <property type="entry name" value="RsbA_anti_sig"/>
    <property type="match status" value="1"/>
</dbReference>
<dbReference type="GO" id="GO:0016301">
    <property type="term" value="F:kinase activity"/>
    <property type="evidence" value="ECO:0007669"/>
    <property type="project" value="UniProtKB-KW"/>
</dbReference>
<dbReference type="InterPro" id="IPR025847">
    <property type="entry name" value="MEDS_domain"/>
</dbReference>
<gene>
    <name evidence="4" type="ORF">ACTOB_002343</name>
</gene>
<dbReference type="PANTHER" id="PTHR35526">
    <property type="entry name" value="ANTI-SIGMA-F FACTOR RSBW-RELATED"/>
    <property type="match status" value="1"/>
</dbReference>
<protein>
    <submittedName>
        <fullName evidence="4">Sensor histidine kinase</fullName>
    </submittedName>
</protein>
<dbReference type="Gene3D" id="3.30.565.10">
    <property type="entry name" value="Histidine kinase-like ATPase, C-terminal domain"/>
    <property type="match status" value="1"/>
</dbReference>
<evidence type="ECO:0000259" key="2">
    <source>
        <dbReference type="Pfam" id="PF13581"/>
    </source>
</evidence>
<dbReference type="EMBL" id="CP126980">
    <property type="protein sequence ID" value="WIM98733.1"/>
    <property type="molecule type" value="Genomic_DNA"/>
</dbReference>
<dbReference type="InterPro" id="IPR036890">
    <property type="entry name" value="HATPase_C_sf"/>
</dbReference>
<dbReference type="Proteomes" id="UP001240150">
    <property type="component" value="Chromosome"/>
</dbReference>
<keyword evidence="4" id="KW-0418">Kinase</keyword>
<dbReference type="RefSeq" id="WP_284920116.1">
    <property type="nucleotide sequence ID" value="NZ_CP126980.1"/>
</dbReference>